<dbReference type="PANTHER" id="PTHR43527">
    <property type="entry name" value="4-DIPHOSPHOCYTIDYL-2-C-METHYL-D-ERYTHRITOL KINASE, CHLOROPLASTIC"/>
    <property type="match status" value="1"/>
</dbReference>
<evidence type="ECO:0000256" key="8">
    <source>
        <dbReference type="ARBA" id="ARBA00023229"/>
    </source>
</evidence>
<feature type="active site" evidence="10">
    <location>
        <position position="12"/>
    </location>
</feature>
<comment type="caution">
    <text evidence="13">The sequence shown here is derived from an EMBL/GenBank/DDBJ whole genome shotgun (WGS) entry which is preliminary data.</text>
</comment>
<evidence type="ECO:0000256" key="10">
    <source>
        <dbReference type="HAMAP-Rule" id="MF_00061"/>
    </source>
</evidence>
<dbReference type="GO" id="GO:0019288">
    <property type="term" value="P:isopentenyl diphosphate biosynthetic process, methylerythritol 4-phosphate pathway"/>
    <property type="evidence" value="ECO:0007669"/>
    <property type="project" value="UniProtKB-UniRule"/>
</dbReference>
<dbReference type="EMBL" id="NXGX01000001">
    <property type="protein sequence ID" value="PKR59939.1"/>
    <property type="molecule type" value="Genomic_DNA"/>
</dbReference>
<feature type="binding site" evidence="10">
    <location>
        <begin position="101"/>
        <end position="111"/>
    </location>
    <ligand>
        <name>ATP</name>
        <dbReference type="ChEBI" id="CHEBI:30616"/>
    </ligand>
</feature>
<dbReference type="InterPro" id="IPR036554">
    <property type="entry name" value="GHMP_kinase_C_sf"/>
</dbReference>
<dbReference type="SUPFAM" id="SSF54211">
    <property type="entry name" value="Ribosomal protein S5 domain 2-like"/>
    <property type="match status" value="1"/>
</dbReference>
<evidence type="ECO:0000256" key="9">
    <source>
        <dbReference type="ARBA" id="ARBA00032554"/>
    </source>
</evidence>
<proteinExistence type="inferred from homology"/>
<accession>A0A2N3LAX9</accession>
<keyword evidence="8 10" id="KW-0414">Isoprene biosynthesis</keyword>
<dbReference type="Gene3D" id="3.30.230.10">
    <property type="match status" value="1"/>
</dbReference>
<evidence type="ECO:0000256" key="6">
    <source>
        <dbReference type="ARBA" id="ARBA00022777"/>
    </source>
</evidence>
<dbReference type="InterPro" id="IPR004424">
    <property type="entry name" value="IspE"/>
</dbReference>
<dbReference type="InterPro" id="IPR020568">
    <property type="entry name" value="Ribosomal_Su5_D2-typ_SF"/>
</dbReference>
<keyword evidence="6 10" id="KW-0418">Kinase</keyword>
<gene>
    <name evidence="10" type="primary">ispE</name>
    <name evidence="13" type="ORF">COO92_00765</name>
</gene>
<sequence length="309" mass="32776">MSATYSQQAPAKINLFLHVTGKRDDGYHLLESLVCFTAAGDVVSGELRNDGKITLAVTGPMADALSNDHTNDNLVVRAARLLQEEANTELGADLILDKRLPVASGIGGGSADAAAAIRLLYEMWNLDLDGDRLSAIALSLGADVPVCLHGKATLMSGIGEKLTELPDLPPLPIVLINPGKPVSTPAIFKAREEDGFSDEGLWNIRMRYESGAALAADLQECGNDLTLAATSILPDICDVLNAMAREEGCLLARMSGSGATCFAIYDTATQAEKAANAIASQHENWWIVPTEIRCEQSQILSNIGASFPD</sequence>
<dbReference type="InterPro" id="IPR014721">
    <property type="entry name" value="Ribsml_uS5_D2-typ_fold_subgr"/>
</dbReference>
<name>A0A2N3LAX9_9PROT</name>
<dbReference type="HAMAP" id="MF_00061">
    <property type="entry name" value="IspE"/>
    <property type="match status" value="1"/>
</dbReference>
<evidence type="ECO:0000313" key="14">
    <source>
        <dbReference type="Proteomes" id="UP000233332"/>
    </source>
</evidence>
<evidence type="ECO:0000313" key="13">
    <source>
        <dbReference type="EMBL" id="PKR59939.1"/>
    </source>
</evidence>
<dbReference type="NCBIfam" id="TIGR00154">
    <property type="entry name" value="ispE"/>
    <property type="match status" value="1"/>
</dbReference>
<comment type="pathway">
    <text evidence="10">Isoprenoid biosynthesis; isopentenyl diphosphate biosynthesis via DXP pathway; isopentenyl diphosphate from 1-deoxy-D-xylulose 5-phosphate: step 3/6.</text>
</comment>
<dbReference type="RefSeq" id="WP_101299041.1">
    <property type="nucleotide sequence ID" value="NZ_NXGX01000001.1"/>
</dbReference>
<evidence type="ECO:0000256" key="4">
    <source>
        <dbReference type="ARBA" id="ARBA00022679"/>
    </source>
</evidence>
<feature type="domain" description="GHMP kinase N-terminal" evidence="11">
    <location>
        <begin position="73"/>
        <end position="151"/>
    </location>
</feature>
<evidence type="ECO:0000256" key="3">
    <source>
        <dbReference type="ARBA" id="ARBA00017473"/>
    </source>
</evidence>
<keyword evidence="4 10" id="KW-0808">Transferase</keyword>
<dbReference type="PANTHER" id="PTHR43527:SF2">
    <property type="entry name" value="4-DIPHOSPHOCYTIDYL-2-C-METHYL-D-ERYTHRITOL KINASE, CHLOROPLASTIC"/>
    <property type="match status" value="1"/>
</dbReference>
<evidence type="ECO:0000259" key="12">
    <source>
        <dbReference type="Pfam" id="PF08544"/>
    </source>
</evidence>
<dbReference type="GO" id="GO:0016114">
    <property type="term" value="P:terpenoid biosynthetic process"/>
    <property type="evidence" value="ECO:0007669"/>
    <property type="project" value="UniProtKB-UniRule"/>
</dbReference>
<comment type="function">
    <text evidence="10">Catalyzes the phosphorylation of the position 2 hydroxy group of 4-diphosphocytidyl-2C-methyl-D-erythritol.</text>
</comment>
<dbReference type="EC" id="2.7.1.148" evidence="2 10"/>
<dbReference type="GO" id="GO:0050515">
    <property type="term" value="F:4-(cytidine 5'-diphospho)-2-C-methyl-D-erythritol kinase activity"/>
    <property type="evidence" value="ECO:0007669"/>
    <property type="project" value="UniProtKB-UniRule"/>
</dbReference>
<keyword evidence="7 10" id="KW-0067">ATP-binding</keyword>
<dbReference type="Gene3D" id="3.30.70.890">
    <property type="entry name" value="GHMP kinase, C-terminal domain"/>
    <property type="match status" value="1"/>
</dbReference>
<reference evidence="13 14" key="1">
    <citation type="submission" date="2017-09" db="EMBL/GenBank/DDBJ databases">
        <title>Biodiversity and function of Thalassospira species in the particle-attached aromatic-hydrocarbon-degrading consortia from the surface seawater of the China South Sea.</title>
        <authorList>
            <person name="Dong C."/>
            <person name="Lai Q."/>
            <person name="Shao Z."/>
        </authorList>
    </citation>
    <scope>NUCLEOTIDE SEQUENCE [LARGE SCALE GENOMIC DNA]</scope>
    <source>
        <strain evidence="13 14">139Z-12</strain>
    </source>
</reference>
<comment type="similarity">
    <text evidence="1 10">Belongs to the GHMP kinase family. IspE subfamily.</text>
</comment>
<evidence type="ECO:0000256" key="1">
    <source>
        <dbReference type="ARBA" id="ARBA00009684"/>
    </source>
</evidence>
<protein>
    <recommendedName>
        <fullName evidence="3 10">4-diphosphocytidyl-2-C-methyl-D-erythritol kinase</fullName>
        <shortName evidence="10">CMK</shortName>
        <ecNumber evidence="2 10">2.7.1.148</ecNumber>
    </recommendedName>
    <alternativeName>
        <fullName evidence="9 10">4-(cytidine-5'-diphospho)-2-C-methyl-D-erythritol kinase</fullName>
    </alternativeName>
</protein>
<keyword evidence="5 10" id="KW-0547">Nucleotide-binding</keyword>
<dbReference type="NCBIfam" id="NF011202">
    <property type="entry name" value="PRK14608.1"/>
    <property type="match status" value="1"/>
</dbReference>
<comment type="catalytic activity">
    <reaction evidence="10">
        <text>4-CDP-2-C-methyl-D-erythritol + ATP = 4-CDP-2-C-methyl-D-erythritol 2-phosphate + ADP + H(+)</text>
        <dbReference type="Rhea" id="RHEA:18437"/>
        <dbReference type="ChEBI" id="CHEBI:15378"/>
        <dbReference type="ChEBI" id="CHEBI:30616"/>
        <dbReference type="ChEBI" id="CHEBI:57823"/>
        <dbReference type="ChEBI" id="CHEBI:57919"/>
        <dbReference type="ChEBI" id="CHEBI:456216"/>
        <dbReference type="EC" id="2.7.1.148"/>
    </reaction>
</comment>
<evidence type="ECO:0000256" key="7">
    <source>
        <dbReference type="ARBA" id="ARBA00022840"/>
    </source>
</evidence>
<organism evidence="13 14">
    <name type="scientific">Thalassospira lohafexi</name>
    <dbReference type="NCBI Taxonomy" id="744227"/>
    <lineage>
        <taxon>Bacteria</taxon>
        <taxon>Pseudomonadati</taxon>
        <taxon>Pseudomonadota</taxon>
        <taxon>Alphaproteobacteria</taxon>
        <taxon>Rhodospirillales</taxon>
        <taxon>Thalassospiraceae</taxon>
        <taxon>Thalassospira</taxon>
    </lineage>
</organism>
<feature type="active site" evidence="10">
    <location>
        <position position="143"/>
    </location>
</feature>
<dbReference type="GO" id="GO:0005524">
    <property type="term" value="F:ATP binding"/>
    <property type="evidence" value="ECO:0007669"/>
    <property type="project" value="UniProtKB-UniRule"/>
</dbReference>
<dbReference type="Pfam" id="PF08544">
    <property type="entry name" value="GHMP_kinases_C"/>
    <property type="match status" value="1"/>
</dbReference>
<dbReference type="Pfam" id="PF00288">
    <property type="entry name" value="GHMP_kinases_N"/>
    <property type="match status" value="1"/>
</dbReference>
<dbReference type="InterPro" id="IPR006204">
    <property type="entry name" value="GHMP_kinase_N_dom"/>
</dbReference>
<dbReference type="AlphaFoldDB" id="A0A2N3LAX9"/>
<dbReference type="SUPFAM" id="SSF55060">
    <property type="entry name" value="GHMP Kinase, C-terminal domain"/>
    <property type="match status" value="1"/>
</dbReference>
<feature type="domain" description="GHMP kinase C-terminal" evidence="12">
    <location>
        <begin position="219"/>
        <end position="281"/>
    </location>
</feature>
<dbReference type="Proteomes" id="UP000233332">
    <property type="component" value="Unassembled WGS sequence"/>
</dbReference>
<evidence type="ECO:0000259" key="11">
    <source>
        <dbReference type="Pfam" id="PF00288"/>
    </source>
</evidence>
<evidence type="ECO:0000256" key="5">
    <source>
        <dbReference type="ARBA" id="ARBA00022741"/>
    </source>
</evidence>
<dbReference type="UniPathway" id="UPA00056">
    <property type="reaction ID" value="UER00094"/>
</dbReference>
<evidence type="ECO:0000256" key="2">
    <source>
        <dbReference type="ARBA" id="ARBA00012052"/>
    </source>
</evidence>
<dbReference type="InterPro" id="IPR013750">
    <property type="entry name" value="GHMP_kinase_C_dom"/>
</dbReference>
<keyword evidence="14" id="KW-1185">Reference proteome</keyword>
<dbReference type="PIRSF" id="PIRSF010376">
    <property type="entry name" value="IspE"/>
    <property type="match status" value="1"/>
</dbReference>